<evidence type="ECO:0000313" key="1">
    <source>
        <dbReference type="EMBL" id="KIZ05585.1"/>
    </source>
</evidence>
<dbReference type="RefSeq" id="XP_013904604.1">
    <property type="nucleotide sequence ID" value="XM_014049150.1"/>
</dbReference>
<dbReference type="GeneID" id="25735253"/>
<proteinExistence type="predicted"/>
<dbReference type="AlphaFoldDB" id="A0A0D2MST0"/>
<keyword evidence="2" id="KW-1185">Reference proteome</keyword>
<dbReference type="Proteomes" id="UP000054498">
    <property type="component" value="Unassembled WGS sequence"/>
</dbReference>
<dbReference type="OrthoDB" id="548827at2759"/>
<sequence>MPVDDDDKAAAEDDANNACSNLVRPSFLAAHPKARCRCHAPCCACGGAAAAAARSVSARLLCAEVSVYTDASSPEALAAANDIMARIWLPGGVTYEPVSLGSAEFQMGVMWQFPAFAVALGASYFRRLLAAKPHLALAARRCPAFGAYCCGAQPPPLPPPPPAEGNAMEVTLRSAQFTCIFLATKVADQVHAHGLLRFMLGALCGARHAVHPDQASEVELRCLEGLNWRLGPYFSEDPMGGDDADLAAAFHGGGCGAGAY</sequence>
<accession>A0A0D2MST0</accession>
<dbReference type="EMBL" id="KK100486">
    <property type="protein sequence ID" value="KIZ05585.1"/>
    <property type="molecule type" value="Genomic_DNA"/>
</dbReference>
<protein>
    <submittedName>
        <fullName evidence="1">Uncharacterized protein</fullName>
    </submittedName>
</protein>
<dbReference type="KEGG" id="mng:MNEG_2375"/>
<name>A0A0D2MST0_9CHLO</name>
<evidence type="ECO:0000313" key="2">
    <source>
        <dbReference type="Proteomes" id="UP000054498"/>
    </source>
</evidence>
<organism evidence="1 2">
    <name type="scientific">Monoraphidium neglectum</name>
    <dbReference type="NCBI Taxonomy" id="145388"/>
    <lineage>
        <taxon>Eukaryota</taxon>
        <taxon>Viridiplantae</taxon>
        <taxon>Chlorophyta</taxon>
        <taxon>core chlorophytes</taxon>
        <taxon>Chlorophyceae</taxon>
        <taxon>CS clade</taxon>
        <taxon>Sphaeropleales</taxon>
        <taxon>Selenastraceae</taxon>
        <taxon>Monoraphidium</taxon>
    </lineage>
</organism>
<reference evidence="1 2" key="1">
    <citation type="journal article" date="2013" name="BMC Genomics">
        <title>Reconstruction of the lipid metabolism for the microalga Monoraphidium neglectum from its genome sequence reveals characteristics suitable for biofuel production.</title>
        <authorList>
            <person name="Bogen C."/>
            <person name="Al-Dilaimi A."/>
            <person name="Albersmeier A."/>
            <person name="Wichmann J."/>
            <person name="Grundmann M."/>
            <person name="Rupp O."/>
            <person name="Lauersen K.J."/>
            <person name="Blifernez-Klassen O."/>
            <person name="Kalinowski J."/>
            <person name="Goesmann A."/>
            <person name="Mussgnug J.H."/>
            <person name="Kruse O."/>
        </authorList>
    </citation>
    <scope>NUCLEOTIDE SEQUENCE [LARGE SCALE GENOMIC DNA]</scope>
    <source>
        <strain evidence="1 2">SAG 48.87</strain>
    </source>
</reference>
<gene>
    <name evidence="1" type="ORF">MNEG_2375</name>
</gene>